<protein>
    <submittedName>
        <fullName evidence="3">Asp23/Gls24 family envelope stress response protein</fullName>
    </submittedName>
    <submittedName>
        <fullName evidence="2">Putative alkaline shock family protein YloU</fullName>
    </submittedName>
</protein>
<evidence type="ECO:0000313" key="2">
    <source>
        <dbReference type="EMBL" id="PSL38272.1"/>
    </source>
</evidence>
<dbReference type="InterPro" id="IPR005531">
    <property type="entry name" value="Asp23"/>
</dbReference>
<gene>
    <name evidence="2" type="ORF">CLV49_1889</name>
    <name evidence="3" type="ORF">ELQ93_09775</name>
</gene>
<organism evidence="2 4">
    <name type="scientific">Labedella gwakjiensis</name>
    <dbReference type="NCBI Taxonomy" id="390269"/>
    <lineage>
        <taxon>Bacteria</taxon>
        <taxon>Bacillati</taxon>
        <taxon>Actinomycetota</taxon>
        <taxon>Actinomycetes</taxon>
        <taxon>Micrococcales</taxon>
        <taxon>Microbacteriaceae</taxon>
        <taxon>Labedella</taxon>
    </lineage>
</organism>
<accession>A0A2P8GWD6</accession>
<evidence type="ECO:0000313" key="3">
    <source>
        <dbReference type="EMBL" id="RUQ87190.1"/>
    </source>
</evidence>
<dbReference type="PANTHER" id="PTHR34297">
    <property type="entry name" value="HYPOTHETICAL CYTOSOLIC PROTEIN-RELATED"/>
    <property type="match status" value="1"/>
</dbReference>
<dbReference type="PANTHER" id="PTHR34297:SF3">
    <property type="entry name" value="ALKALINE SHOCK PROTEIN 23"/>
    <property type="match status" value="1"/>
</dbReference>
<sequence length="142" mass="14361">MANSTTTTTTDLTEAGTGTGKTVIVDGVVAKVAGIAAAEVPGVFALGGGVSRAIGAIRDAINQTDKAQGVSVEVGETQAAVDITLVAEYPVSLQKVANDVRDAVTTAIEQIVGLEVTEVNVTVNDVHLPSDDADESAEARVQ</sequence>
<dbReference type="EMBL" id="RZGY01000001">
    <property type="protein sequence ID" value="RUQ87190.1"/>
    <property type="molecule type" value="Genomic_DNA"/>
</dbReference>
<evidence type="ECO:0000313" key="4">
    <source>
        <dbReference type="Proteomes" id="UP000241203"/>
    </source>
</evidence>
<comment type="similarity">
    <text evidence="1">Belongs to the asp23 family.</text>
</comment>
<evidence type="ECO:0000256" key="1">
    <source>
        <dbReference type="ARBA" id="ARBA00005721"/>
    </source>
</evidence>
<proteinExistence type="inferred from homology"/>
<reference evidence="3 5" key="2">
    <citation type="submission" date="2018-12" db="EMBL/GenBank/DDBJ databases">
        <authorList>
            <person name="hu s."/>
            <person name="Xu Y."/>
            <person name="Xu B."/>
            <person name="Li F."/>
        </authorList>
    </citation>
    <scope>NUCLEOTIDE SEQUENCE [LARGE SCALE GENOMIC DNA]</scope>
    <source>
        <strain evidence="3 5">KSW2-17</strain>
    </source>
</reference>
<dbReference type="AlphaFoldDB" id="A0A2P8GWD6"/>
<name>A0A2P8GWD6_9MICO</name>
<reference evidence="2 4" key="1">
    <citation type="submission" date="2018-03" db="EMBL/GenBank/DDBJ databases">
        <title>Genomic Encyclopedia of Archaeal and Bacterial Type Strains, Phase II (KMG-II): from individual species to whole genera.</title>
        <authorList>
            <person name="Goeker M."/>
        </authorList>
    </citation>
    <scope>NUCLEOTIDE SEQUENCE [LARGE SCALE GENOMIC DNA]</scope>
    <source>
        <strain evidence="2 4">DSM 21548</strain>
    </source>
</reference>
<dbReference type="Proteomes" id="UP000268291">
    <property type="component" value="Unassembled WGS sequence"/>
</dbReference>
<evidence type="ECO:0000313" key="5">
    <source>
        <dbReference type="Proteomes" id="UP000268291"/>
    </source>
</evidence>
<dbReference type="Pfam" id="PF03780">
    <property type="entry name" value="Asp23"/>
    <property type="match status" value="1"/>
</dbReference>
<comment type="caution">
    <text evidence="2">The sequence shown here is derived from an EMBL/GenBank/DDBJ whole genome shotgun (WGS) entry which is preliminary data.</text>
</comment>
<dbReference type="RefSeq" id="WP_106563311.1">
    <property type="nucleotide sequence ID" value="NZ_PYAU01000001.1"/>
</dbReference>
<dbReference type="Proteomes" id="UP000241203">
    <property type="component" value="Unassembled WGS sequence"/>
</dbReference>
<keyword evidence="5" id="KW-1185">Reference proteome</keyword>
<dbReference type="OrthoDB" id="9808942at2"/>
<dbReference type="EMBL" id="PYAU01000001">
    <property type="protein sequence ID" value="PSL38272.1"/>
    <property type="molecule type" value="Genomic_DNA"/>
</dbReference>